<dbReference type="InterPro" id="IPR011990">
    <property type="entry name" value="TPR-like_helical_dom_sf"/>
</dbReference>
<dbReference type="NCBIfam" id="TIGR00756">
    <property type="entry name" value="PPR"/>
    <property type="match status" value="3"/>
</dbReference>
<evidence type="ECO:0008006" key="5">
    <source>
        <dbReference type="Google" id="ProtNLM"/>
    </source>
</evidence>
<name>A0A7C9EX18_OPUST</name>
<comment type="similarity">
    <text evidence="1">Belongs to the PPR family. P subfamily.</text>
</comment>
<dbReference type="InterPro" id="IPR050667">
    <property type="entry name" value="PPR-containing_protein"/>
</dbReference>
<dbReference type="EMBL" id="GISG01261254">
    <property type="protein sequence ID" value="MBA4673967.1"/>
    <property type="molecule type" value="Transcribed_RNA"/>
</dbReference>
<proteinExistence type="inferred from homology"/>
<dbReference type="PANTHER" id="PTHR47939">
    <property type="entry name" value="MEMBRANE-ASSOCIATED SALT-INDUCIBLE PROTEIN-LIKE"/>
    <property type="match status" value="1"/>
</dbReference>
<accession>A0A7C9EX18</accession>
<organism evidence="4">
    <name type="scientific">Opuntia streptacantha</name>
    <name type="common">Prickly pear cactus</name>
    <name type="synonym">Opuntia cardona</name>
    <dbReference type="NCBI Taxonomy" id="393608"/>
    <lineage>
        <taxon>Eukaryota</taxon>
        <taxon>Viridiplantae</taxon>
        <taxon>Streptophyta</taxon>
        <taxon>Embryophyta</taxon>
        <taxon>Tracheophyta</taxon>
        <taxon>Spermatophyta</taxon>
        <taxon>Magnoliopsida</taxon>
        <taxon>eudicotyledons</taxon>
        <taxon>Gunneridae</taxon>
        <taxon>Pentapetalae</taxon>
        <taxon>Caryophyllales</taxon>
        <taxon>Cactineae</taxon>
        <taxon>Cactaceae</taxon>
        <taxon>Opuntioideae</taxon>
        <taxon>Opuntia</taxon>
    </lineage>
</organism>
<dbReference type="PROSITE" id="PS51375">
    <property type="entry name" value="PPR"/>
    <property type="match status" value="4"/>
</dbReference>
<evidence type="ECO:0000256" key="3">
    <source>
        <dbReference type="PROSITE-ProRule" id="PRU00708"/>
    </source>
</evidence>
<dbReference type="Pfam" id="PF01535">
    <property type="entry name" value="PPR"/>
    <property type="match status" value="1"/>
</dbReference>
<dbReference type="PANTHER" id="PTHR47939:SF13">
    <property type="entry name" value="OS03G0201400 PROTEIN"/>
    <property type="match status" value="1"/>
</dbReference>
<feature type="repeat" description="PPR" evidence="3">
    <location>
        <begin position="219"/>
        <end position="254"/>
    </location>
</feature>
<feature type="repeat" description="PPR" evidence="3">
    <location>
        <begin position="92"/>
        <end position="126"/>
    </location>
</feature>
<dbReference type="InterPro" id="IPR002885">
    <property type="entry name" value="PPR_rpt"/>
</dbReference>
<reference evidence="4" key="2">
    <citation type="submission" date="2020-07" db="EMBL/GenBank/DDBJ databases">
        <authorList>
            <person name="Vera ALvarez R."/>
            <person name="Arias-Moreno D.M."/>
            <person name="Jimenez-Jacinto V."/>
            <person name="Jimenez-Bremont J.F."/>
            <person name="Swaminathan K."/>
            <person name="Moose S.P."/>
            <person name="Guerrero-Gonzalez M.L."/>
            <person name="Marino-Ramirez L."/>
            <person name="Landsman D."/>
            <person name="Rodriguez-Kessler M."/>
            <person name="Delgado-Sanchez P."/>
        </authorList>
    </citation>
    <scope>NUCLEOTIDE SEQUENCE</scope>
    <source>
        <tissue evidence="4">Cladode</tissue>
    </source>
</reference>
<dbReference type="AlphaFoldDB" id="A0A7C9EX18"/>
<protein>
    <recommendedName>
        <fullName evidence="5">Pentacotripeptide-repeat region of PRORP domain-containing protein</fullName>
    </recommendedName>
</protein>
<reference evidence="4" key="1">
    <citation type="journal article" date="2013" name="J. Plant Res.">
        <title>Effect of fungi and light on seed germination of three Opuntia species from semiarid lands of central Mexico.</title>
        <authorList>
            <person name="Delgado-Sanchez P."/>
            <person name="Jimenez-Bremont J.F."/>
            <person name="Guerrero-Gonzalez Mde L."/>
            <person name="Flores J."/>
        </authorList>
    </citation>
    <scope>NUCLEOTIDE SEQUENCE</scope>
    <source>
        <tissue evidence="4">Cladode</tissue>
    </source>
</reference>
<dbReference type="Gene3D" id="1.25.40.10">
    <property type="entry name" value="Tetratricopeptide repeat domain"/>
    <property type="match status" value="2"/>
</dbReference>
<feature type="repeat" description="PPR" evidence="3">
    <location>
        <begin position="184"/>
        <end position="218"/>
    </location>
</feature>
<feature type="repeat" description="PPR" evidence="3">
    <location>
        <begin position="149"/>
        <end position="183"/>
    </location>
</feature>
<evidence type="ECO:0000256" key="1">
    <source>
        <dbReference type="ARBA" id="ARBA00007626"/>
    </source>
</evidence>
<keyword evidence="2" id="KW-0677">Repeat</keyword>
<evidence type="ECO:0000256" key="2">
    <source>
        <dbReference type="ARBA" id="ARBA00022737"/>
    </source>
</evidence>
<evidence type="ECO:0000313" key="4">
    <source>
        <dbReference type="EMBL" id="MBA4673967.1"/>
    </source>
</evidence>
<dbReference type="Pfam" id="PF12854">
    <property type="entry name" value="PPR_1"/>
    <property type="match status" value="1"/>
</dbReference>
<dbReference type="Pfam" id="PF13041">
    <property type="entry name" value="PPR_2"/>
    <property type="match status" value="1"/>
</dbReference>
<sequence>MAASLSFLSHLKPYPCSPQLLPSSYPSPKPSSFISFSLARPTSSSTSSSSTHQLPPDFTPRQLLEALRKQNDPEMALWVFDWASQQPNFKPTLSVYEEVLRMLGNEGSFDSMERVLREMKQSGCEINEGDIKKAADIVQTMTSNGCEPDIVTYGTLIQGLCKAGRVEVATRLLRSIQMKGMVLTPHAYNPVIQALFKKGRSDEAVRLFREMAEKGGPPDFVSHKIVFRGLCSSSGPIGEAVDFLVEMLENGFLPESLSFMMLADGLCSLSMEGTLIKLIDMIMKQGRFSESEVSVIKGFLKIRKFQDALATLVSMLNSRNPRRNYR</sequence>